<evidence type="ECO:0000256" key="3">
    <source>
        <dbReference type="ARBA" id="ARBA00004286"/>
    </source>
</evidence>
<dbReference type="EnsemblMetazoa" id="tetur08g00920.1">
    <property type="protein sequence ID" value="tetur08g00920.1"/>
    <property type="gene ID" value="tetur08g00920"/>
</dbReference>
<evidence type="ECO:0000256" key="12">
    <source>
        <dbReference type="ARBA" id="ARBA00023242"/>
    </source>
</evidence>
<dbReference type="eggNOG" id="KOG0962">
    <property type="taxonomic scope" value="Eukaryota"/>
</dbReference>
<name>T1KAL9_TETUR</name>
<dbReference type="GO" id="GO:0070192">
    <property type="term" value="P:chromosome organization involved in meiotic cell cycle"/>
    <property type="evidence" value="ECO:0007669"/>
    <property type="project" value="TreeGrafter"/>
</dbReference>
<keyword evidence="5" id="KW-0158">Chromosome</keyword>
<reference evidence="17" key="1">
    <citation type="submission" date="2011-08" db="EMBL/GenBank/DDBJ databases">
        <authorList>
            <person name="Rombauts S."/>
        </authorList>
    </citation>
    <scope>NUCLEOTIDE SEQUENCE</scope>
    <source>
        <strain evidence="17">London</strain>
    </source>
</reference>
<keyword evidence="9" id="KW-0862">Zinc</keyword>
<evidence type="ECO:0000256" key="13">
    <source>
        <dbReference type="ARBA" id="ARBA00049360"/>
    </source>
</evidence>
<keyword evidence="11" id="KW-0234">DNA repair</keyword>
<keyword evidence="17" id="KW-1185">Reference proteome</keyword>
<dbReference type="GO" id="GO:0007004">
    <property type="term" value="P:telomere maintenance via telomerase"/>
    <property type="evidence" value="ECO:0007669"/>
    <property type="project" value="TreeGrafter"/>
</dbReference>
<feature type="coiled-coil region" evidence="14">
    <location>
        <begin position="199"/>
        <end position="387"/>
    </location>
</feature>
<feature type="domain" description="Rad50/SbcC-type AAA" evidence="15">
    <location>
        <begin position="16"/>
        <end position="251"/>
    </location>
</feature>
<dbReference type="PANTHER" id="PTHR18867">
    <property type="entry name" value="RAD50"/>
    <property type="match status" value="1"/>
</dbReference>
<dbReference type="GO" id="GO:0000794">
    <property type="term" value="C:condensed nuclear chromosome"/>
    <property type="evidence" value="ECO:0007669"/>
    <property type="project" value="TreeGrafter"/>
</dbReference>
<protein>
    <recommendedName>
        <fullName evidence="15">Rad50/SbcC-type AAA domain-containing protein</fullName>
    </recommendedName>
</protein>
<evidence type="ECO:0000259" key="15">
    <source>
        <dbReference type="Pfam" id="PF13476"/>
    </source>
</evidence>
<feature type="coiled-coil region" evidence="14">
    <location>
        <begin position="721"/>
        <end position="1057"/>
    </location>
</feature>
<evidence type="ECO:0000313" key="17">
    <source>
        <dbReference type="Proteomes" id="UP000015104"/>
    </source>
</evidence>
<keyword evidence="7" id="KW-0227">DNA damage</keyword>
<comment type="cofactor">
    <cofactor evidence="1">
        <name>Zn(2+)</name>
        <dbReference type="ChEBI" id="CHEBI:29105"/>
    </cofactor>
</comment>
<evidence type="ECO:0000256" key="4">
    <source>
        <dbReference type="ARBA" id="ARBA00009439"/>
    </source>
</evidence>
<dbReference type="EMBL" id="CAEY01001941">
    <property type="status" value="NOT_ANNOTATED_CDS"/>
    <property type="molecule type" value="Genomic_DNA"/>
</dbReference>
<dbReference type="GO" id="GO:0043047">
    <property type="term" value="F:single-stranded telomeric DNA binding"/>
    <property type="evidence" value="ECO:0007669"/>
    <property type="project" value="TreeGrafter"/>
</dbReference>
<evidence type="ECO:0000313" key="16">
    <source>
        <dbReference type="EnsemblMetazoa" id="tetur08g00920.1"/>
    </source>
</evidence>
<dbReference type="PANTHER" id="PTHR18867:SF12">
    <property type="entry name" value="DNA REPAIR PROTEIN RAD50"/>
    <property type="match status" value="1"/>
</dbReference>
<evidence type="ECO:0000256" key="14">
    <source>
        <dbReference type="SAM" id="Coils"/>
    </source>
</evidence>
<dbReference type="Proteomes" id="UP000015104">
    <property type="component" value="Unassembled WGS sequence"/>
</dbReference>
<dbReference type="SUPFAM" id="SSF52540">
    <property type="entry name" value="P-loop containing nucleoside triphosphate hydrolases"/>
    <property type="match status" value="2"/>
</dbReference>
<dbReference type="NCBIfam" id="TIGR00606">
    <property type="entry name" value="rad50"/>
    <property type="match status" value="1"/>
</dbReference>
<dbReference type="Gene3D" id="3.40.50.300">
    <property type="entry name" value="P-loop containing nucleotide triphosphate hydrolases"/>
    <property type="match status" value="2"/>
</dbReference>
<dbReference type="InterPro" id="IPR038729">
    <property type="entry name" value="Rad50/SbcC_AAA"/>
</dbReference>
<evidence type="ECO:0000256" key="10">
    <source>
        <dbReference type="ARBA" id="ARBA00023054"/>
    </source>
</evidence>
<evidence type="ECO:0000256" key="5">
    <source>
        <dbReference type="ARBA" id="ARBA00022454"/>
    </source>
</evidence>
<comment type="similarity">
    <text evidence="4">Belongs to the SMC family. RAD50 subfamily.</text>
</comment>
<dbReference type="GO" id="GO:0000722">
    <property type="term" value="P:telomere maintenance via recombination"/>
    <property type="evidence" value="ECO:0007669"/>
    <property type="project" value="TreeGrafter"/>
</dbReference>
<organism evidence="16 17">
    <name type="scientific">Tetranychus urticae</name>
    <name type="common">Two-spotted spider mite</name>
    <dbReference type="NCBI Taxonomy" id="32264"/>
    <lineage>
        <taxon>Eukaryota</taxon>
        <taxon>Metazoa</taxon>
        <taxon>Ecdysozoa</taxon>
        <taxon>Arthropoda</taxon>
        <taxon>Chelicerata</taxon>
        <taxon>Arachnida</taxon>
        <taxon>Acari</taxon>
        <taxon>Acariformes</taxon>
        <taxon>Trombidiformes</taxon>
        <taxon>Prostigmata</taxon>
        <taxon>Eleutherengona</taxon>
        <taxon>Raphignathae</taxon>
        <taxon>Tetranychoidea</taxon>
        <taxon>Tetranychidae</taxon>
        <taxon>Tetranychus</taxon>
    </lineage>
</organism>
<comment type="catalytic activity">
    <reaction evidence="13">
        <text>ATP + H2O = ADP + phosphate + H(+)</text>
        <dbReference type="Rhea" id="RHEA:13065"/>
        <dbReference type="ChEBI" id="CHEBI:15377"/>
        <dbReference type="ChEBI" id="CHEBI:15378"/>
        <dbReference type="ChEBI" id="CHEBI:30616"/>
        <dbReference type="ChEBI" id="CHEBI:43474"/>
        <dbReference type="ChEBI" id="CHEBI:456216"/>
    </reaction>
</comment>
<dbReference type="Pfam" id="PF13558">
    <property type="entry name" value="SbcC_Walker_B"/>
    <property type="match status" value="1"/>
</dbReference>
<proteinExistence type="inferred from homology"/>
<evidence type="ECO:0000256" key="11">
    <source>
        <dbReference type="ARBA" id="ARBA00023204"/>
    </source>
</evidence>
<keyword evidence="8" id="KW-0378">Hydrolase</keyword>
<dbReference type="Gene3D" id="1.10.287.1490">
    <property type="match status" value="1"/>
</dbReference>
<dbReference type="InterPro" id="IPR027417">
    <property type="entry name" value="P-loop_NTPase"/>
</dbReference>
<feature type="coiled-coil region" evidence="14">
    <location>
        <begin position="430"/>
        <end position="516"/>
    </location>
</feature>
<dbReference type="GO" id="GO:0030870">
    <property type="term" value="C:Mre11 complex"/>
    <property type="evidence" value="ECO:0007669"/>
    <property type="project" value="InterPro"/>
</dbReference>
<dbReference type="STRING" id="32264.T1KAL9"/>
<keyword evidence="6" id="KW-0479">Metal-binding</keyword>
<dbReference type="GO" id="GO:0051880">
    <property type="term" value="F:G-quadruplex DNA binding"/>
    <property type="evidence" value="ECO:0007669"/>
    <property type="project" value="TreeGrafter"/>
</dbReference>
<evidence type="ECO:0000256" key="7">
    <source>
        <dbReference type="ARBA" id="ARBA00022763"/>
    </source>
</evidence>
<evidence type="ECO:0000256" key="1">
    <source>
        <dbReference type="ARBA" id="ARBA00001947"/>
    </source>
</evidence>
<feature type="coiled-coil region" evidence="14">
    <location>
        <begin position="593"/>
        <end position="648"/>
    </location>
</feature>
<keyword evidence="12" id="KW-0539">Nucleus</keyword>
<dbReference type="InterPro" id="IPR004584">
    <property type="entry name" value="Rad50_eukaryotes"/>
</dbReference>
<evidence type="ECO:0000256" key="8">
    <source>
        <dbReference type="ARBA" id="ARBA00022801"/>
    </source>
</evidence>
<accession>T1KAL9</accession>
<comment type="subcellular location">
    <subcellularLocation>
        <location evidence="3">Chromosome</location>
    </subcellularLocation>
    <subcellularLocation>
        <location evidence="2">Nucleus</location>
    </subcellularLocation>
</comment>
<dbReference type="GO" id="GO:0003691">
    <property type="term" value="F:double-stranded telomeric DNA binding"/>
    <property type="evidence" value="ECO:0007669"/>
    <property type="project" value="TreeGrafter"/>
</dbReference>
<reference evidence="16" key="2">
    <citation type="submission" date="2015-06" db="UniProtKB">
        <authorList>
            <consortium name="EnsemblMetazoa"/>
        </authorList>
    </citation>
    <scope>IDENTIFICATION</scope>
</reference>
<dbReference type="GO" id="GO:0046872">
    <property type="term" value="F:metal ion binding"/>
    <property type="evidence" value="ECO:0007669"/>
    <property type="project" value="UniProtKB-KW"/>
</dbReference>
<dbReference type="HOGENOM" id="CLU_006184_0_0_1"/>
<keyword evidence="10 14" id="KW-0175">Coiled coil</keyword>
<sequence length="1323" mass="153390">MSTQIIFFDVMACLGKLSVSGVRSFDPESREVIKFFPLTLILGSNGAGKTTLIECLRYAATNEFPPFTNKGKTWIHDLHFAKGHTNRGQVKLAFKDIHEVECVITRSLELTAKRDRSGKVVPQMRTLDAIIKRGEETIVSTKCVQIDSVMLDLLGVSKAVLSDVIFCHQEDSNWPLSESKVLKEKFDQLFGSIGYVKALKRIKDERTEYSKRLTQCEGESKLFQEHKHQADKYSNELHKNQATLASYKEKMNSLNQEIGPIKQELESLAVKEKAMVGVEKTISSLQAQLDEQKKSIDYLKKNIREIFTGTKEELKDKISNFSAGIKTKDFELKKAEKKLEDFEDVLKQLNTKINRISMSKGKLEARHAKFTQDKKKLKNYLQKLLKEESSEFDSLSTLDIEVNTDNALATIHTSLDSRKGKLEDEIRVTLKEFDNSIKEIDRRMDELKSQKSKLEQSIKINNDSIKEKTDEAGRIEIQLKEISQSSSQLKKLAAQLETKKDELRELNEKYDLVNIQKDIRSIYAEQQKLKDKLDVLYKEKDLLIAQNEARAVLQVHLKTQEKEQDNLATIYSEHVNLLQDLGIDENDTDKSFVDELKNKIRGVERKLKNKEASKESLVSDRRKLETQLEMIKMKFENCKKEIKEKESKIKATCGSDSFENYLMSIESELKALRSKSATSSGAETILSEYSVIIEKEAKCPICETDLKATLSKVKSSLTKKIRQLPQEAKKVNEDLAKMEKLYEKLLRLKNDNETVRSSKEQLPKLKQEVLDTQKKVDDILNKIQVGERELKKEKAELDRLRAAEPQAISYDNSIRSLQEVESRIQKCKEELGAADDDLRSLDDVREEIEELSEELHRTEEKHKTLQDEKDLASKQINELKEEIFNLEGKKLNLEKGQQRQVSLTEKCSELQKQVNSLKKDLSKYHNEIKSIEPNLKEVIEERRKLADEKDGKRKQLESTLAKLNRYQDDFAAIGEDISSYLMDDTDSELRDLQEELDQIKKDSIKVHNDKTDLSKKCQEYRKEINEAELGERNLKDNLELQERLEKVTEYEDKLEIEKGKRGAADSVALLKKRQQLDKQYQEKFQLLQQIKGKQEPIVSHIQDLERELSADKYRKAKDNYQSKLVETVELEAICEDLNKLYRALDHSVMVFHKKKMDEINRYLYKLWRQAYRGNDIDYIKIESDTETERSASDKRRSFNYRVVMVRNRVEMDMRGRCSAGQKVIASLVIRLALAEIFSVNCGILALDEPTTNLDKENIQAFADSVSNIVKLHRNHRFQLVIITHDDQFLKCLRESECEYYYEVYKDDKGYSRIKQLSIRERDN</sequence>
<dbReference type="GO" id="GO:0016887">
    <property type="term" value="F:ATP hydrolysis activity"/>
    <property type="evidence" value="ECO:0007669"/>
    <property type="project" value="InterPro"/>
</dbReference>
<evidence type="ECO:0000256" key="6">
    <source>
        <dbReference type="ARBA" id="ARBA00022723"/>
    </source>
</evidence>
<evidence type="ECO:0000256" key="2">
    <source>
        <dbReference type="ARBA" id="ARBA00004123"/>
    </source>
</evidence>
<dbReference type="Pfam" id="PF13476">
    <property type="entry name" value="AAA_23"/>
    <property type="match status" value="1"/>
</dbReference>
<dbReference type="GO" id="GO:0006302">
    <property type="term" value="P:double-strand break repair"/>
    <property type="evidence" value="ECO:0007669"/>
    <property type="project" value="InterPro"/>
</dbReference>
<evidence type="ECO:0000256" key="9">
    <source>
        <dbReference type="ARBA" id="ARBA00022833"/>
    </source>
</evidence>